<dbReference type="AlphaFoldDB" id="A0AAD6TPJ2"/>
<evidence type="ECO:0000259" key="2">
    <source>
        <dbReference type="Pfam" id="PF20415"/>
    </source>
</evidence>
<dbReference type="InterPro" id="IPR046522">
    <property type="entry name" value="DUF6699"/>
</dbReference>
<comment type="caution">
    <text evidence="3">The sequence shown here is derived from an EMBL/GenBank/DDBJ whole genome shotgun (WGS) entry which is preliminary data.</text>
</comment>
<feature type="region of interest" description="Disordered" evidence="1">
    <location>
        <begin position="1"/>
        <end position="114"/>
    </location>
</feature>
<protein>
    <recommendedName>
        <fullName evidence="2">DUF6699 domain-containing protein</fullName>
    </recommendedName>
</protein>
<feature type="domain" description="DUF6699" evidence="2">
    <location>
        <begin position="199"/>
        <end position="329"/>
    </location>
</feature>
<proteinExistence type="predicted"/>
<gene>
    <name evidence="3" type="ORF">B0H15DRAFT_153521</name>
</gene>
<evidence type="ECO:0000313" key="4">
    <source>
        <dbReference type="Proteomes" id="UP001222325"/>
    </source>
</evidence>
<dbReference type="Pfam" id="PF20415">
    <property type="entry name" value="DUF6699"/>
    <property type="match status" value="1"/>
</dbReference>
<feature type="compositionally biased region" description="Polar residues" evidence="1">
    <location>
        <begin position="66"/>
        <end position="80"/>
    </location>
</feature>
<accession>A0AAD6TPJ2</accession>
<feature type="compositionally biased region" description="Low complexity" evidence="1">
    <location>
        <begin position="26"/>
        <end position="36"/>
    </location>
</feature>
<reference evidence="3" key="1">
    <citation type="submission" date="2023-03" db="EMBL/GenBank/DDBJ databases">
        <title>Massive genome expansion in bonnet fungi (Mycena s.s.) driven by repeated elements and novel gene families across ecological guilds.</title>
        <authorList>
            <consortium name="Lawrence Berkeley National Laboratory"/>
            <person name="Harder C.B."/>
            <person name="Miyauchi S."/>
            <person name="Viragh M."/>
            <person name="Kuo A."/>
            <person name="Thoen E."/>
            <person name="Andreopoulos B."/>
            <person name="Lu D."/>
            <person name="Skrede I."/>
            <person name="Drula E."/>
            <person name="Henrissat B."/>
            <person name="Morin E."/>
            <person name="Kohler A."/>
            <person name="Barry K."/>
            <person name="LaButti K."/>
            <person name="Morin E."/>
            <person name="Salamov A."/>
            <person name="Lipzen A."/>
            <person name="Mereny Z."/>
            <person name="Hegedus B."/>
            <person name="Baldrian P."/>
            <person name="Stursova M."/>
            <person name="Weitz H."/>
            <person name="Taylor A."/>
            <person name="Grigoriev I.V."/>
            <person name="Nagy L.G."/>
            <person name="Martin F."/>
            <person name="Kauserud H."/>
        </authorList>
    </citation>
    <scope>NUCLEOTIDE SEQUENCE</scope>
    <source>
        <strain evidence="3">CBHHK173m</strain>
    </source>
</reference>
<name>A0AAD6TPJ2_9AGAR</name>
<dbReference type="Proteomes" id="UP001222325">
    <property type="component" value="Unassembled WGS sequence"/>
</dbReference>
<organism evidence="3 4">
    <name type="scientific">Mycena belliarum</name>
    <dbReference type="NCBI Taxonomy" id="1033014"/>
    <lineage>
        <taxon>Eukaryota</taxon>
        <taxon>Fungi</taxon>
        <taxon>Dikarya</taxon>
        <taxon>Basidiomycota</taxon>
        <taxon>Agaricomycotina</taxon>
        <taxon>Agaricomycetes</taxon>
        <taxon>Agaricomycetidae</taxon>
        <taxon>Agaricales</taxon>
        <taxon>Marasmiineae</taxon>
        <taxon>Mycenaceae</taxon>
        <taxon>Mycena</taxon>
    </lineage>
</organism>
<evidence type="ECO:0000256" key="1">
    <source>
        <dbReference type="SAM" id="MobiDB-lite"/>
    </source>
</evidence>
<sequence length="343" mass="38822">MWRGGHWTGPLAPRLQPVSLPPYESPRPASTRPSTSQGWSVNPSLSGRAAPIPPSFVPRFDHQDSRSQSFLLDSGTTVTVTYDPPPNPYDYEAPSASYTSSRPQEADRSRSTVPPFVPHGILKNCGVHIYSLPNNPAPSRQRHVSEVPTHAEPPRSNLGRSQTVTARVHRTTPLKEEAISLSWPLVQYAARRRVRYPMLYFDIGFDPRDRNNVRDKKTTLLLPLPEADRNLPASTHCELEKMVIECPYIGEITVRRSEGIRCIDVFAAIYDAYHKRLRREEQPCDYHIYTRAFNQRCVDTPGSQAELNAGMRRVDLLRGQRIFDGLTRSGADWKLNIDVRSQS</sequence>
<dbReference type="EMBL" id="JARJCN010000155">
    <property type="protein sequence ID" value="KAJ7067679.1"/>
    <property type="molecule type" value="Genomic_DNA"/>
</dbReference>
<feature type="region of interest" description="Disordered" evidence="1">
    <location>
        <begin position="136"/>
        <end position="165"/>
    </location>
</feature>
<keyword evidence="4" id="KW-1185">Reference proteome</keyword>
<evidence type="ECO:0000313" key="3">
    <source>
        <dbReference type="EMBL" id="KAJ7067679.1"/>
    </source>
</evidence>